<keyword evidence="2" id="KW-1185">Reference proteome</keyword>
<dbReference type="AlphaFoldDB" id="A0A285T2Y4"/>
<evidence type="ECO:0000313" key="2">
    <source>
        <dbReference type="Proteomes" id="UP000219636"/>
    </source>
</evidence>
<accession>A0A285T2Y4</accession>
<dbReference type="RefSeq" id="WP_097074051.1">
    <property type="nucleotide sequence ID" value="NZ_OBMQ01000008.1"/>
</dbReference>
<gene>
    <name evidence="1" type="ORF">SAMN05880501_108118</name>
</gene>
<evidence type="ECO:0000313" key="1">
    <source>
        <dbReference type="EMBL" id="SOC15626.1"/>
    </source>
</evidence>
<organism evidence="1 2">
    <name type="scientific">Ureibacillus xyleni</name>
    <dbReference type="NCBI Taxonomy" id="614648"/>
    <lineage>
        <taxon>Bacteria</taxon>
        <taxon>Bacillati</taxon>
        <taxon>Bacillota</taxon>
        <taxon>Bacilli</taxon>
        <taxon>Bacillales</taxon>
        <taxon>Caryophanaceae</taxon>
        <taxon>Ureibacillus</taxon>
    </lineage>
</organism>
<reference evidence="2" key="1">
    <citation type="submission" date="2017-08" db="EMBL/GenBank/DDBJ databases">
        <authorList>
            <person name="Varghese N."/>
            <person name="Submissions S."/>
        </authorList>
    </citation>
    <scope>NUCLEOTIDE SEQUENCE [LARGE SCALE GENOMIC DNA]</scope>
    <source>
        <strain evidence="2">JC22</strain>
    </source>
</reference>
<sequence length="319" mass="37022">MLSLSTNSLYSLLLNCMFHKPTKNDGVPAVGIIAGNHYEKSTHLHTVLVLPELYSENVTGAEFDLFEEKALSYIDCMRSDFEACASFESTVKDTYSGDDLEPINEHLQILESGILPYKVKVLLVLSNEPKKALTIERKCAKATKYTQAPKSEFLPYEEPLNHEFTYISGYADQYYYEIRAYKLSEQHIENISIQHSEDFTTKEKPAKMKRKQPRKFVLLQGKRYKQIFVKSKKQLLAKLPELMIRFDNSNEYNSSIGMYKVVTIKGKVVHTREVFEDETIEEEINVEFNLDDLLKGYIEDITLCRIMRYPIVLMEEDLY</sequence>
<protein>
    <submittedName>
        <fullName evidence="1">Uncharacterized protein</fullName>
    </submittedName>
</protein>
<dbReference type="Proteomes" id="UP000219636">
    <property type="component" value="Unassembled WGS sequence"/>
</dbReference>
<name>A0A285T2Y4_9BACL</name>
<proteinExistence type="predicted"/>
<dbReference type="EMBL" id="OBMQ01000008">
    <property type="protein sequence ID" value="SOC15626.1"/>
    <property type="molecule type" value="Genomic_DNA"/>
</dbReference>